<protein>
    <recommendedName>
        <fullName evidence="1">Homing endonuclease LAGLIDADG domain-containing protein</fullName>
    </recommendedName>
</protein>
<evidence type="ECO:0000259" key="1">
    <source>
        <dbReference type="Pfam" id="PF03161"/>
    </source>
</evidence>
<dbReference type="Gene3D" id="3.10.28.10">
    <property type="entry name" value="Homing endonucleases"/>
    <property type="match status" value="2"/>
</dbReference>
<evidence type="ECO:0000313" key="2">
    <source>
        <dbReference type="EMBL" id="OGY85112.1"/>
    </source>
</evidence>
<accession>A0A1G2B7K8</accession>
<dbReference type="InterPro" id="IPR004860">
    <property type="entry name" value="LAGLIDADG_dom"/>
</dbReference>
<dbReference type="AlphaFoldDB" id="A0A1G2B7K8"/>
<proteinExistence type="predicted"/>
<dbReference type="InterPro" id="IPR027434">
    <property type="entry name" value="Homing_endonucl"/>
</dbReference>
<dbReference type="Proteomes" id="UP000176952">
    <property type="component" value="Unassembled WGS sequence"/>
</dbReference>
<name>A0A1G2B7K8_9BACT</name>
<dbReference type="GO" id="GO:0048564">
    <property type="term" value="P:photosystem I assembly"/>
    <property type="evidence" value="ECO:0007669"/>
    <property type="project" value="TreeGrafter"/>
</dbReference>
<feature type="domain" description="Homing endonuclease LAGLIDADG" evidence="1">
    <location>
        <begin position="17"/>
        <end position="176"/>
    </location>
</feature>
<evidence type="ECO:0000313" key="3">
    <source>
        <dbReference type="Proteomes" id="UP000176952"/>
    </source>
</evidence>
<gene>
    <name evidence="2" type="ORF">A3F54_01555</name>
</gene>
<comment type="caution">
    <text evidence="2">The sequence shown here is derived from an EMBL/GenBank/DDBJ whole genome shotgun (WGS) entry which is preliminary data.</text>
</comment>
<dbReference type="EMBL" id="MHKD01000005">
    <property type="protein sequence ID" value="OGY85112.1"/>
    <property type="molecule type" value="Genomic_DNA"/>
</dbReference>
<dbReference type="GO" id="GO:0000373">
    <property type="term" value="P:Group II intron splicing"/>
    <property type="evidence" value="ECO:0007669"/>
    <property type="project" value="TreeGrafter"/>
</dbReference>
<dbReference type="PANTHER" id="PTHR47539:SF1">
    <property type="entry name" value="PENTATRICOPEPTIDE REPEAT-CONTAINING PROTEIN OTP51, CHLOROPLASTIC"/>
    <property type="match status" value="1"/>
</dbReference>
<dbReference type="GO" id="GO:0045292">
    <property type="term" value="P:mRNA cis splicing, via spliceosome"/>
    <property type="evidence" value="ECO:0007669"/>
    <property type="project" value="TreeGrafter"/>
</dbReference>
<organism evidence="2 3">
    <name type="scientific">Candidatus Kerfeldbacteria bacterium RIFCSPHIGHO2_12_FULL_48_17</name>
    <dbReference type="NCBI Taxonomy" id="1798542"/>
    <lineage>
        <taxon>Bacteria</taxon>
        <taxon>Candidatus Kerfeldiibacteriota</taxon>
    </lineage>
</organism>
<dbReference type="PANTHER" id="PTHR47539">
    <property type="entry name" value="PENTATRICOPEPTIDE REPEAT-CONTAINING PROTEIN OTP51, CHLOROPLASTIC"/>
    <property type="match status" value="1"/>
</dbReference>
<sequence length="195" mass="23003">MNVMDNTVGSLTQTQQSIIIGTILGDGYVRIVKGRKNAFLEINHSLKQKEYVDWKYNRLRSIAAGEPHSRKSNGNREAYRFHTKQLPELTILFRKFYKNGRKNIPKIHLDPLMLAVWFMDDGSKSRGSDIYLNTQQFDNKDQQCILHMLSEMNLEARLNKDKHYQRVRFMKSSLPRLKEIIYKHVIPSMKYKIEL</sequence>
<dbReference type="Pfam" id="PF03161">
    <property type="entry name" value="LAGLIDADG_2"/>
    <property type="match status" value="1"/>
</dbReference>
<reference evidence="2 3" key="1">
    <citation type="journal article" date="2016" name="Nat. Commun.">
        <title>Thousands of microbial genomes shed light on interconnected biogeochemical processes in an aquifer system.</title>
        <authorList>
            <person name="Anantharaman K."/>
            <person name="Brown C.T."/>
            <person name="Hug L.A."/>
            <person name="Sharon I."/>
            <person name="Castelle C.J."/>
            <person name="Probst A.J."/>
            <person name="Thomas B.C."/>
            <person name="Singh A."/>
            <person name="Wilkins M.J."/>
            <person name="Karaoz U."/>
            <person name="Brodie E.L."/>
            <person name="Williams K.H."/>
            <person name="Hubbard S.S."/>
            <person name="Banfield J.F."/>
        </authorList>
    </citation>
    <scope>NUCLEOTIDE SEQUENCE [LARGE SCALE GENOMIC DNA]</scope>
</reference>
<dbReference type="InterPro" id="IPR052500">
    <property type="entry name" value="Chloro/Mito_RNA_Process"/>
</dbReference>
<dbReference type="STRING" id="1798542.A3F54_01555"/>
<dbReference type="GO" id="GO:0004519">
    <property type="term" value="F:endonuclease activity"/>
    <property type="evidence" value="ECO:0007669"/>
    <property type="project" value="InterPro"/>
</dbReference>
<dbReference type="SUPFAM" id="SSF55608">
    <property type="entry name" value="Homing endonucleases"/>
    <property type="match status" value="1"/>
</dbReference>